<name>A0A9Q3B8H9_9BASI</name>
<protein>
    <submittedName>
        <fullName evidence="1">Uncharacterized protein</fullName>
    </submittedName>
</protein>
<reference evidence="1" key="1">
    <citation type="submission" date="2021-03" db="EMBL/GenBank/DDBJ databases">
        <title>Draft genome sequence of rust myrtle Austropuccinia psidii MF-1, a brazilian biotype.</title>
        <authorList>
            <person name="Quecine M.C."/>
            <person name="Pachon D.M.R."/>
            <person name="Bonatelli M.L."/>
            <person name="Correr F.H."/>
            <person name="Franceschini L.M."/>
            <person name="Leite T.F."/>
            <person name="Margarido G.R.A."/>
            <person name="Almeida C.A."/>
            <person name="Ferrarezi J.A."/>
            <person name="Labate C.A."/>
        </authorList>
    </citation>
    <scope>NUCLEOTIDE SEQUENCE</scope>
    <source>
        <strain evidence="1">MF-1</strain>
    </source>
</reference>
<gene>
    <name evidence="1" type="ORF">O181_000396</name>
</gene>
<dbReference type="AlphaFoldDB" id="A0A9Q3B8H9"/>
<keyword evidence="2" id="KW-1185">Reference proteome</keyword>
<dbReference type="Proteomes" id="UP000765509">
    <property type="component" value="Unassembled WGS sequence"/>
</dbReference>
<evidence type="ECO:0000313" key="1">
    <source>
        <dbReference type="EMBL" id="MBW0460681.1"/>
    </source>
</evidence>
<accession>A0A9Q3B8H9</accession>
<sequence length="141" mass="15923">MANRNPGPQIGHNQPINPIFNTLPLATTRGHQLISRKASTQLRGKIFLHSGTLYQSIQAWFIYGIIYNYAPILLRNPIRMFSGPKYDISIQFTKSVTHFEGKLLSHSVLQSLAATRRPFKDPNHLDLQELGGYFISGLFEG</sequence>
<dbReference type="EMBL" id="AVOT02000046">
    <property type="protein sequence ID" value="MBW0460681.1"/>
    <property type="molecule type" value="Genomic_DNA"/>
</dbReference>
<evidence type="ECO:0000313" key="2">
    <source>
        <dbReference type="Proteomes" id="UP000765509"/>
    </source>
</evidence>
<proteinExistence type="predicted"/>
<organism evidence="1 2">
    <name type="scientific">Austropuccinia psidii MF-1</name>
    <dbReference type="NCBI Taxonomy" id="1389203"/>
    <lineage>
        <taxon>Eukaryota</taxon>
        <taxon>Fungi</taxon>
        <taxon>Dikarya</taxon>
        <taxon>Basidiomycota</taxon>
        <taxon>Pucciniomycotina</taxon>
        <taxon>Pucciniomycetes</taxon>
        <taxon>Pucciniales</taxon>
        <taxon>Sphaerophragmiaceae</taxon>
        <taxon>Austropuccinia</taxon>
    </lineage>
</organism>
<comment type="caution">
    <text evidence="1">The sequence shown here is derived from an EMBL/GenBank/DDBJ whole genome shotgun (WGS) entry which is preliminary data.</text>
</comment>